<proteinExistence type="inferred from homology"/>
<dbReference type="NCBIfam" id="TIGR00195">
    <property type="entry name" value="exoDNase_III"/>
    <property type="match status" value="1"/>
</dbReference>
<comment type="similarity">
    <text evidence="2 9">Belongs to the DNA repair enzymes AP/ExoA family.</text>
</comment>
<dbReference type="GO" id="GO:0006284">
    <property type="term" value="P:base-excision repair"/>
    <property type="evidence" value="ECO:0007669"/>
    <property type="project" value="TreeGrafter"/>
</dbReference>
<dbReference type="EMBL" id="CAJHUC010000603">
    <property type="protein sequence ID" value="CAD7697104.1"/>
    <property type="molecule type" value="Genomic_DNA"/>
</dbReference>
<feature type="domain" description="Endonuclease/exonuclease/phosphatase" evidence="10">
    <location>
        <begin position="20"/>
        <end position="267"/>
    </location>
</feature>
<keyword evidence="5 7" id="KW-0460">Magnesium</keyword>
<dbReference type="PANTHER" id="PTHR22748:SF6">
    <property type="entry name" value="DNA-(APURINIC OR APYRIMIDINIC SITE) ENDONUCLEASE"/>
    <property type="match status" value="1"/>
</dbReference>
<dbReference type="InterPro" id="IPR005135">
    <property type="entry name" value="Endo/exonuclease/phosphatase"/>
</dbReference>
<dbReference type="GO" id="GO:0046872">
    <property type="term" value="F:metal ion binding"/>
    <property type="evidence" value="ECO:0007669"/>
    <property type="project" value="UniProtKB-KW"/>
</dbReference>
<accession>A0A8S1IPQ1</accession>
<dbReference type="Pfam" id="PF03372">
    <property type="entry name" value="Exo_endo_phos"/>
    <property type="match status" value="1"/>
</dbReference>
<feature type="binding site" evidence="7">
    <location>
        <position position="266"/>
    </location>
    <ligand>
        <name>Mg(2+)</name>
        <dbReference type="ChEBI" id="CHEBI:18420"/>
        <label>1</label>
    </ligand>
</feature>
<keyword evidence="7" id="KW-0464">Manganese</keyword>
<dbReference type="GO" id="GO:0008081">
    <property type="term" value="F:phosphoric diester hydrolase activity"/>
    <property type="evidence" value="ECO:0007669"/>
    <property type="project" value="TreeGrafter"/>
</dbReference>
<evidence type="ECO:0000256" key="9">
    <source>
        <dbReference type="RuleBase" id="RU362131"/>
    </source>
</evidence>
<comment type="caution">
    <text evidence="11">The sequence shown here is derived from an EMBL/GenBank/DDBJ whole genome shotgun (WGS) entry which is preliminary data.</text>
</comment>
<dbReference type="InterPro" id="IPR004808">
    <property type="entry name" value="AP_endonuc_1"/>
</dbReference>
<evidence type="ECO:0000259" key="10">
    <source>
        <dbReference type="Pfam" id="PF03372"/>
    </source>
</evidence>
<dbReference type="NCBIfam" id="TIGR00633">
    <property type="entry name" value="xth"/>
    <property type="match status" value="1"/>
</dbReference>
<comment type="cofactor">
    <cofactor evidence="7 9">
        <name>Mg(2+)</name>
        <dbReference type="ChEBI" id="CHEBI:18420"/>
    </cofactor>
    <cofactor evidence="7 9">
        <name>Mn(2+)</name>
        <dbReference type="ChEBI" id="CHEBI:29035"/>
    </cofactor>
    <text evidence="7 9">Probably binds two magnesium or manganese ions per subunit.</text>
</comment>
<dbReference type="GO" id="GO:0008311">
    <property type="term" value="F:double-stranded DNA 3'-5' DNA exonuclease activity"/>
    <property type="evidence" value="ECO:0007669"/>
    <property type="project" value="TreeGrafter"/>
</dbReference>
<feature type="site" description="Transition state stabilizer" evidence="8">
    <location>
        <position position="171"/>
    </location>
</feature>
<dbReference type="PROSITE" id="PS00728">
    <property type="entry name" value="AP_NUCLEASE_F1_3"/>
    <property type="match status" value="1"/>
</dbReference>
<reference evidence="11" key="1">
    <citation type="submission" date="2020-12" db="EMBL/GenBank/DDBJ databases">
        <authorList>
            <person name="Iha C."/>
        </authorList>
    </citation>
    <scope>NUCLEOTIDE SEQUENCE</scope>
</reference>
<feature type="binding site" evidence="7">
    <location>
        <position position="169"/>
    </location>
    <ligand>
        <name>Mg(2+)</name>
        <dbReference type="ChEBI" id="CHEBI:18420"/>
        <label>1</label>
    </ligand>
</feature>
<keyword evidence="4" id="KW-0378">Hydrolase</keyword>
<dbReference type="GO" id="GO:0005634">
    <property type="term" value="C:nucleus"/>
    <property type="evidence" value="ECO:0007669"/>
    <property type="project" value="TreeGrafter"/>
</dbReference>
<dbReference type="PANTHER" id="PTHR22748">
    <property type="entry name" value="AP ENDONUCLEASE"/>
    <property type="match status" value="1"/>
</dbReference>
<evidence type="ECO:0000256" key="2">
    <source>
        <dbReference type="ARBA" id="ARBA00007092"/>
    </source>
</evidence>
<dbReference type="GO" id="GO:0003906">
    <property type="term" value="F:DNA-(apurinic or apyrimidinic site) endonuclease activity"/>
    <property type="evidence" value="ECO:0007669"/>
    <property type="project" value="TreeGrafter"/>
</dbReference>
<evidence type="ECO:0000256" key="5">
    <source>
        <dbReference type="ARBA" id="ARBA00022842"/>
    </source>
</evidence>
<feature type="binding site" evidence="7">
    <location>
        <position position="267"/>
    </location>
    <ligand>
        <name>Mg(2+)</name>
        <dbReference type="ChEBI" id="CHEBI:18420"/>
        <label>1</label>
    </ligand>
</feature>
<dbReference type="GO" id="GO:0003677">
    <property type="term" value="F:DNA binding"/>
    <property type="evidence" value="ECO:0007669"/>
    <property type="project" value="InterPro"/>
</dbReference>
<feature type="active site" description="Proton acceptor" evidence="6">
    <location>
        <position position="267"/>
    </location>
</feature>
<dbReference type="Proteomes" id="UP000708148">
    <property type="component" value="Unassembled WGS sequence"/>
</dbReference>
<gene>
    <name evidence="11" type="ORF">OSTQU699_LOCUS2465</name>
</gene>
<feature type="site" description="Interaction with DNA substrate" evidence="8">
    <location>
        <position position="267"/>
    </location>
</feature>
<feature type="binding site" evidence="7">
    <location>
        <position position="171"/>
    </location>
    <ligand>
        <name>Mg(2+)</name>
        <dbReference type="ChEBI" id="CHEBI:18420"/>
        <label>1</label>
    </ligand>
</feature>
<evidence type="ECO:0000256" key="8">
    <source>
        <dbReference type="PIRSR" id="PIRSR604808-3"/>
    </source>
</evidence>
<feature type="non-terminal residue" evidence="11">
    <location>
        <position position="1"/>
    </location>
</feature>
<evidence type="ECO:0000313" key="11">
    <source>
        <dbReference type="EMBL" id="CAD7697104.1"/>
    </source>
</evidence>
<name>A0A8S1IPQ1_9CHLO</name>
<dbReference type="InterPro" id="IPR020848">
    <property type="entry name" value="AP_endonuclease_F1_CS"/>
</dbReference>
<dbReference type="CDD" id="cd09087">
    <property type="entry name" value="Ape1-like_AP-endo"/>
    <property type="match status" value="1"/>
</dbReference>
<feature type="binding site" evidence="7">
    <location>
        <position position="23"/>
    </location>
    <ligand>
        <name>Mg(2+)</name>
        <dbReference type="ChEBI" id="CHEBI:18420"/>
        <label>1</label>
    </ligand>
</feature>
<feature type="binding site" evidence="7">
    <location>
        <position position="54"/>
    </location>
    <ligand>
        <name>Mg(2+)</name>
        <dbReference type="ChEBI" id="CHEBI:18420"/>
        <label>1</label>
    </ligand>
</feature>
<keyword evidence="12" id="KW-1185">Reference proteome</keyword>
<dbReference type="SUPFAM" id="SSF56219">
    <property type="entry name" value="DNase I-like"/>
    <property type="match status" value="1"/>
</dbReference>
<dbReference type="InterPro" id="IPR020847">
    <property type="entry name" value="AP_endonuclease_F1_BS"/>
</dbReference>
<dbReference type="OrthoDB" id="498125at2759"/>
<dbReference type="PROSITE" id="PS00726">
    <property type="entry name" value="AP_NUCLEASE_F1_1"/>
    <property type="match status" value="1"/>
</dbReference>
<dbReference type="AlphaFoldDB" id="A0A8S1IPQ1"/>
<keyword evidence="3 7" id="KW-0479">Metal-binding</keyword>
<evidence type="ECO:0000256" key="6">
    <source>
        <dbReference type="PIRSR" id="PIRSR604808-1"/>
    </source>
</evidence>
<keyword evidence="9" id="KW-0234">DNA repair</keyword>
<dbReference type="Gene3D" id="3.60.10.10">
    <property type="entry name" value="Endonuclease/exonuclease/phosphatase"/>
    <property type="match status" value="1"/>
</dbReference>
<dbReference type="PROSITE" id="PS51435">
    <property type="entry name" value="AP_NUCLEASE_F1_4"/>
    <property type="match status" value="1"/>
</dbReference>
<evidence type="ECO:0000256" key="1">
    <source>
        <dbReference type="ARBA" id="ARBA00001936"/>
    </source>
</evidence>
<comment type="cofactor">
    <cofactor evidence="1">
        <name>Mn(2+)</name>
        <dbReference type="ChEBI" id="CHEBI:29035"/>
    </cofactor>
</comment>
<feature type="site" description="Important for catalytic activity" evidence="8">
    <location>
        <position position="241"/>
    </location>
</feature>
<evidence type="ECO:0000256" key="3">
    <source>
        <dbReference type="ARBA" id="ARBA00022723"/>
    </source>
</evidence>
<feature type="active site" description="Proton donor/acceptor" evidence="6">
    <location>
        <position position="169"/>
    </location>
</feature>
<dbReference type="FunFam" id="3.60.10.10:FF:000041">
    <property type="entry name" value="DNA-(apurinic or apyrimidinic site) lyase"/>
    <property type="match status" value="1"/>
</dbReference>
<feature type="active site" evidence="6">
    <location>
        <position position="129"/>
    </location>
</feature>
<evidence type="ECO:0000256" key="4">
    <source>
        <dbReference type="ARBA" id="ARBA00022801"/>
    </source>
</evidence>
<evidence type="ECO:0000256" key="7">
    <source>
        <dbReference type="PIRSR" id="PIRSR604808-2"/>
    </source>
</evidence>
<sequence>PQYTEDMRPPRLTNPAAVLLSWNVAGLRALLKKDEASLMALLAAEKADILCLQETKVQDVHTAAIEAGLPNGWHAHWNCSTTKKGYSGTAVFSRQAPLSVTKGIGVEEHDGEGRVITVELEDLYVVNAYVPNSGAKLERLEYRVTSWDTQFSAYLKGLEARKPVILTGDLNCAHQEIDIHSPKTNLRSAGFTVEERTSFTKNFIDNGFVDTFRRQYPDVVGYTYWSYKRKARENNKGWRLDYFLVSEKLAGRVHDSFMLPGFVGSDHCPLGIVVKRGNAENA</sequence>
<organism evidence="11 12">
    <name type="scientific">Ostreobium quekettii</name>
    <dbReference type="NCBI Taxonomy" id="121088"/>
    <lineage>
        <taxon>Eukaryota</taxon>
        <taxon>Viridiplantae</taxon>
        <taxon>Chlorophyta</taxon>
        <taxon>core chlorophytes</taxon>
        <taxon>Ulvophyceae</taxon>
        <taxon>TCBD clade</taxon>
        <taxon>Bryopsidales</taxon>
        <taxon>Ostreobineae</taxon>
        <taxon>Ostreobiaceae</taxon>
        <taxon>Ostreobium</taxon>
    </lineage>
</organism>
<evidence type="ECO:0000313" key="12">
    <source>
        <dbReference type="Proteomes" id="UP000708148"/>
    </source>
</evidence>
<dbReference type="InterPro" id="IPR036691">
    <property type="entry name" value="Endo/exonu/phosph_ase_sf"/>
</dbReference>
<protein>
    <recommendedName>
        <fullName evidence="10">Endonuclease/exonuclease/phosphatase domain-containing protein</fullName>
    </recommendedName>
</protein>
<keyword evidence="9" id="KW-0227">DNA damage</keyword>